<evidence type="ECO:0000313" key="17">
    <source>
        <dbReference type="Proteomes" id="UP000519897"/>
    </source>
</evidence>
<keyword evidence="6 14" id="KW-0812">Transmembrane</keyword>
<dbReference type="GO" id="GO:0004673">
    <property type="term" value="F:protein histidine kinase activity"/>
    <property type="evidence" value="ECO:0007669"/>
    <property type="project" value="UniProtKB-EC"/>
</dbReference>
<keyword evidence="5" id="KW-0808">Transferase</keyword>
<dbReference type="InterPro" id="IPR038318">
    <property type="entry name" value="KdpD_sf"/>
</dbReference>
<evidence type="ECO:0000256" key="4">
    <source>
        <dbReference type="ARBA" id="ARBA00022553"/>
    </source>
</evidence>
<accession>A0A7W6PRT8</accession>
<keyword evidence="8 16" id="KW-0418">Kinase</keyword>
<feature type="region of interest" description="Disordered" evidence="13">
    <location>
        <begin position="1"/>
        <end position="20"/>
    </location>
</feature>
<evidence type="ECO:0000256" key="1">
    <source>
        <dbReference type="ARBA" id="ARBA00000085"/>
    </source>
</evidence>
<feature type="transmembrane region" description="Helical" evidence="14">
    <location>
        <begin position="88"/>
        <end position="121"/>
    </location>
</feature>
<name>A0A7W6PRT8_9HYPH</name>
<dbReference type="Gene3D" id="1.20.120.620">
    <property type="entry name" value="Backbone structure of the membrane domain of e. Coli histidine kinase receptor kdpd"/>
    <property type="match status" value="1"/>
</dbReference>
<organism evidence="16 17">
    <name type="scientific">Rhizobium rhizoryzae</name>
    <dbReference type="NCBI Taxonomy" id="451876"/>
    <lineage>
        <taxon>Bacteria</taxon>
        <taxon>Pseudomonadati</taxon>
        <taxon>Pseudomonadota</taxon>
        <taxon>Alphaproteobacteria</taxon>
        <taxon>Hyphomicrobiales</taxon>
        <taxon>Rhizobiaceae</taxon>
        <taxon>Rhizobium/Agrobacterium group</taxon>
        <taxon>Rhizobium</taxon>
    </lineage>
</organism>
<feature type="transmembrane region" description="Helical" evidence="14">
    <location>
        <begin position="55"/>
        <end position="76"/>
    </location>
</feature>
<feature type="domain" description="Signal transduction histidine kinase HWE region" evidence="15">
    <location>
        <begin position="181"/>
        <end position="264"/>
    </location>
</feature>
<dbReference type="Gene3D" id="3.30.565.10">
    <property type="entry name" value="Histidine kinase-like ATPase, C-terminal domain"/>
    <property type="match status" value="1"/>
</dbReference>
<evidence type="ECO:0000256" key="10">
    <source>
        <dbReference type="ARBA" id="ARBA00022989"/>
    </source>
</evidence>
<dbReference type="Pfam" id="PF07536">
    <property type="entry name" value="HWE_HK"/>
    <property type="match status" value="1"/>
</dbReference>
<dbReference type="RefSeq" id="WP_062555289.1">
    <property type="nucleotide sequence ID" value="NZ_CP049250.1"/>
</dbReference>
<protein>
    <recommendedName>
        <fullName evidence="3">histidine kinase</fullName>
        <ecNumber evidence="3">2.7.13.3</ecNumber>
    </recommendedName>
</protein>
<evidence type="ECO:0000256" key="11">
    <source>
        <dbReference type="ARBA" id="ARBA00023012"/>
    </source>
</evidence>
<dbReference type="GO" id="GO:0016020">
    <property type="term" value="C:membrane"/>
    <property type="evidence" value="ECO:0007669"/>
    <property type="project" value="UniProtKB-SubCell"/>
</dbReference>
<dbReference type="Pfam" id="PF13493">
    <property type="entry name" value="DUF4118"/>
    <property type="match status" value="1"/>
</dbReference>
<evidence type="ECO:0000256" key="3">
    <source>
        <dbReference type="ARBA" id="ARBA00012438"/>
    </source>
</evidence>
<proteinExistence type="predicted"/>
<evidence type="ECO:0000256" key="12">
    <source>
        <dbReference type="ARBA" id="ARBA00023136"/>
    </source>
</evidence>
<dbReference type="InterPro" id="IPR036890">
    <property type="entry name" value="HATPase_C_sf"/>
</dbReference>
<dbReference type="InterPro" id="IPR011102">
    <property type="entry name" value="Sig_transdc_His_kinase_HWE"/>
</dbReference>
<comment type="catalytic activity">
    <reaction evidence="1">
        <text>ATP + protein L-histidine = ADP + protein N-phospho-L-histidine.</text>
        <dbReference type="EC" id="2.7.13.3"/>
    </reaction>
</comment>
<comment type="caution">
    <text evidence="16">The sequence shown here is derived from an EMBL/GenBank/DDBJ whole genome shotgun (WGS) entry which is preliminary data.</text>
</comment>
<evidence type="ECO:0000256" key="5">
    <source>
        <dbReference type="ARBA" id="ARBA00022679"/>
    </source>
</evidence>
<dbReference type="PANTHER" id="PTHR41523:SF8">
    <property type="entry name" value="ETHYLENE RESPONSE SENSOR PROTEIN"/>
    <property type="match status" value="1"/>
</dbReference>
<reference evidence="16 17" key="1">
    <citation type="submission" date="2020-08" db="EMBL/GenBank/DDBJ databases">
        <title>Genomic Encyclopedia of Type Strains, Phase IV (KMG-IV): sequencing the most valuable type-strain genomes for metagenomic binning, comparative biology and taxonomic classification.</title>
        <authorList>
            <person name="Goeker M."/>
        </authorList>
    </citation>
    <scope>NUCLEOTIDE SEQUENCE [LARGE SCALE GENOMIC DNA]</scope>
    <source>
        <strain evidence="16 17">DSM 29514</strain>
    </source>
</reference>
<keyword evidence="4" id="KW-0597">Phosphoprotein</keyword>
<feature type="transmembrane region" description="Helical" evidence="14">
    <location>
        <begin position="133"/>
        <end position="155"/>
    </location>
</feature>
<evidence type="ECO:0000256" key="6">
    <source>
        <dbReference type="ARBA" id="ARBA00022692"/>
    </source>
</evidence>
<keyword evidence="10 14" id="KW-1133">Transmembrane helix</keyword>
<evidence type="ECO:0000256" key="8">
    <source>
        <dbReference type="ARBA" id="ARBA00022777"/>
    </source>
</evidence>
<dbReference type="PANTHER" id="PTHR41523">
    <property type="entry name" value="TWO-COMPONENT SYSTEM SENSOR PROTEIN"/>
    <property type="match status" value="1"/>
</dbReference>
<dbReference type="EC" id="2.7.13.3" evidence="3"/>
<keyword evidence="7" id="KW-0547">Nucleotide-binding</keyword>
<keyword evidence="9" id="KW-0067">ATP-binding</keyword>
<keyword evidence="12 14" id="KW-0472">Membrane</keyword>
<evidence type="ECO:0000313" key="16">
    <source>
        <dbReference type="EMBL" id="MBB4143352.1"/>
    </source>
</evidence>
<dbReference type="Proteomes" id="UP000519897">
    <property type="component" value="Unassembled WGS sequence"/>
</dbReference>
<dbReference type="EMBL" id="JACIEC010000001">
    <property type="protein sequence ID" value="MBB4143352.1"/>
    <property type="molecule type" value="Genomic_DNA"/>
</dbReference>
<keyword evidence="17" id="KW-1185">Reference proteome</keyword>
<gene>
    <name evidence="16" type="ORF">GGQ72_001851</name>
</gene>
<sequence length="377" mass="41546">MSNLADEQYGPDPSSLPVTDDPNLRFAARDGRLVRLLSQLPAFRSTLKTPEPREIAIAYVASLVIEAVAVWARFAVDSYLPAGFPYLTFFPAVILTGFVFGMLPAILNACISAFVAWYFFIPPIESFGLNAQSFTALAFFFLVIAIDLGLLRLLLSAYAEQQRAKEDLTRHLQMQQLISDEVDHRLKNLLATTSGLITLSQRYATTPQELGTQLRKRIQAMGHSISLLRGSLSGETTSMRDTILSAVEPLGLTSGDRLSLEGPTLKLNASSIISLSLILHELGTNAFKYGALAQERGSIKVSWEFCEAPKQADREERWLQLIWEEQGATGVEAPTRSGFGTDLVRRLATGFGAPCTLDYRPEGLRAVFPMRRDSVLA</sequence>
<comment type="subcellular location">
    <subcellularLocation>
        <location evidence="2">Membrane</location>
        <topology evidence="2">Multi-pass membrane protein</topology>
    </subcellularLocation>
</comment>
<dbReference type="GO" id="GO:0000160">
    <property type="term" value="P:phosphorelay signal transduction system"/>
    <property type="evidence" value="ECO:0007669"/>
    <property type="project" value="UniProtKB-KW"/>
</dbReference>
<dbReference type="InterPro" id="IPR025201">
    <property type="entry name" value="KdpD_TM"/>
</dbReference>
<evidence type="ECO:0000256" key="13">
    <source>
        <dbReference type="SAM" id="MobiDB-lite"/>
    </source>
</evidence>
<dbReference type="GO" id="GO:0005524">
    <property type="term" value="F:ATP binding"/>
    <property type="evidence" value="ECO:0007669"/>
    <property type="project" value="UniProtKB-KW"/>
</dbReference>
<dbReference type="SMART" id="SM00911">
    <property type="entry name" value="HWE_HK"/>
    <property type="match status" value="1"/>
</dbReference>
<evidence type="ECO:0000256" key="14">
    <source>
        <dbReference type="SAM" id="Phobius"/>
    </source>
</evidence>
<keyword evidence="11" id="KW-0902">Two-component regulatory system</keyword>
<dbReference type="AlphaFoldDB" id="A0A7W6PRT8"/>
<evidence type="ECO:0000256" key="9">
    <source>
        <dbReference type="ARBA" id="ARBA00022840"/>
    </source>
</evidence>
<evidence type="ECO:0000256" key="7">
    <source>
        <dbReference type="ARBA" id="ARBA00022741"/>
    </source>
</evidence>
<evidence type="ECO:0000256" key="2">
    <source>
        <dbReference type="ARBA" id="ARBA00004141"/>
    </source>
</evidence>
<evidence type="ECO:0000259" key="15">
    <source>
        <dbReference type="SMART" id="SM00911"/>
    </source>
</evidence>